<evidence type="ECO:0000256" key="7">
    <source>
        <dbReference type="ARBA" id="ARBA00023237"/>
    </source>
</evidence>
<sequence>MFKTLWCCLILVLLQMAASAQTDKIIGVDYRNPRSFEIAGITVSGEFFASPDNVISVSGLTVGQTIKIPGDEISNAVEKIYSNGMFEQVEVSVTAVQGNYIYLDIYLQDRPRLSKFSITGINKNESDNVREKLKLVRGDVISQHTLMNSKRIIRSYFVDKGFYNTQVDVTQKQDSSAGNVVSLNFNIDRGRKMKIAAIDLSGNEKVETKLVKKSMKETKEKKFYRIFKASKYIPSEFEKDKSAVLDKYKERGYRDIAIVYDTIEVVNDKELIVKMKIDEGPKYFFGDISWVGNTKYTDKQLNDILMVKRGEVYNQALLNNNLFYNLNGRDVSSLYMDDGYLFFSVTPVEKSVVGDTINLEIQIYEGKQATINKVTLVGNTRTNDHVILREIRTKPGQLFNRSDIIRTQRELAQLRYFNNEKLAVNPKPNPTDGTVDIEYVVEETSTDQFELSGGWGLGRLVGTLGVSFNNFSIRNIFNGASYRPLPTGDGQKLSIRGQSNGTYYQSYNMSFTEPWLGGKKPNALSISVFHSVQTNGVSKADNGTYNSSGTLLERQVMNISGVSVGLGRRCKWPDDYFMEYLTLSYQYYSFDEYFEAYSFTSGNANNFNIGLALNRSSSFDPIFPKSGTDLSASVTFTPPYSYFNEKDYSSLADQERYKWLEYHKWKFNATMYTRLFGDFVLMSRTKFGFMGMWNKDVGLSPFERFYLGGDGLSGFSLDGREIIGMRGYSNSILTPVDGSGNQIGGTIYSKYTLELRYPISTNPMATIYLLSFLEAGNTWLKFSEFDPFAVKRSAGLGVRIYLPMFGLLGLDYGIPFDDVPGYSAWHGQFAFSINSSID</sequence>
<dbReference type="PROSITE" id="PS51779">
    <property type="entry name" value="POTRA"/>
    <property type="match status" value="1"/>
</dbReference>
<name>A0A644WUE0_9ZZZZ</name>
<comment type="subcellular location">
    <subcellularLocation>
        <location evidence="1">Membrane</location>
    </subcellularLocation>
</comment>
<dbReference type="PIRSF" id="PIRSF006076">
    <property type="entry name" value="OM_assembly_OMP85"/>
    <property type="match status" value="1"/>
</dbReference>
<feature type="domain" description="POTRA" evidence="8">
    <location>
        <begin position="369"/>
        <end position="444"/>
    </location>
</feature>
<evidence type="ECO:0000256" key="2">
    <source>
        <dbReference type="ARBA" id="ARBA00022452"/>
    </source>
</evidence>
<dbReference type="Pfam" id="PF07244">
    <property type="entry name" value="POTRA"/>
    <property type="match status" value="4"/>
</dbReference>
<evidence type="ECO:0000256" key="6">
    <source>
        <dbReference type="ARBA" id="ARBA00023136"/>
    </source>
</evidence>
<dbReference type="PANTHER" id="PTHR12815">
    <property type="entry name" value="SORTING AND ASSEMBLY MACHINERY SAMM50 PROTEIN FAMILY MEMBER"/>
    <property type="match status" value="1"/>
</dbReference>
<keyword evidence="6" id="KW-0472">Membrane</keyword>
<protein>
    <submittedName>
        <fullName evidence="9">Outer membrane protein assembly factor BamA</fullName>
    </submittedName>
</protein>
<evidence type="ECO:0000259" key="8">
    <source>
        <dbReference type="PROSITE" id="PS51779"/>
    </source>
</evidence>
<keyword evidence="3" id="KW-0812">Transmembrane</keyword>
<organism evidence="9">
    <name type="scientific">bioreactor metagenome</name>
    <dbReference type="NCBI Taxonomy" id="1076179"/>
    <lineage>
        <taxon>unclassified sequences</taxon>
        <taxon>metagenomes</taxon>
        <taxon>ecological metagenomes</taxon>
    </lineage>
</organism>
<dbReference type="PANTHER" id="PTHR12815:SF47">
    <property type="entry name" value="TRANSLOCATION AND ASSEMBLY MODULE SUBUNIT TAMA"/>
    <property type="match status" value="1"/>
</dbReference>
<keyword evidence="2" id="KW-1134">Transmembrane beta strand</keyword>
<dbReference type="InterPro" id="IPR023707">
    <property type="entry name" value="OM_assembly_BamA"/>
</dbReference>
<dbReference type="InterPro" id="IPR000184">
    <property type="entry name" value="Bac_surfAg_D15"/>
</dbReference>
<dbReference type="Gene3D" id="3.10.20.310">
    <property type="entry name" value="membrane protein fhac"/>
    <property type="match status" value="5"/>
</dbReference>
<evidence type="ECO:0000256" key="4">
    <source>
        <dbReference type="ARBA" id="ARBA00022729"/>
    </source>
</evidence>
<evidence type="ECO:0000256" key="1">
    <source>
        <dbReference type="ARBA" id="ARBA00004370"/>
    </source>
</evidence>
<dbReference type="GO" id="GO:0071709">
    <property type="term" value="P:membrane assembly"/>
    <property type="evidence" value="ECO:0007669"/>
    <property type="project" value="InterPro"/>
</dbReference>
<dbReference type="NCBIfam" id="TIGR03303">
    <property type="entry name" value="OM_YaeT"/>
    <property type="match status" value="1"/>
</dbReference>
<comment type="caution">
    <text evidence="9">The sequence shown here is derived from an EMBL/GenBank/DDBJ whole genome shotgun (WGS) entry which is preliminary data.</text>
</comment>
<dbReference type="InterPro" id="IPR010827">
    <property type="entry name" value="BamA/TamA_POTRA"/>
</dbReference>
<keyword evidence="5" id="KW-0677">Repeat</keyword>
<dbReference type="GO" id="GO:0019867">
    <property type="term" value="C:outer membrane"/>
    <property type="evidence" value="ECO:0007669"/>
    <property type="project" value="InterPro"/>
</dbReference>
<evidence type="ECO:0000256" key="3">
    <source>
        <dbReference type="ARBA" id="ARBA00022692"/>
    </source>
</evidence>
<keyword evidence="4" id="KW-0732">Signal</keyword>
<accession>A0A644WUE0</accession>
<dbReference type="Pfam" id="PF01103">
    <property type="entry name" value="Omp85"/>
    <property type="match status" value="1"/>
</dbReference>
<keyword evidence="7" id="KW-0998">Cell outer membrane</keyword>
<dbReference type="Gene3D" id="2.40.160.50">
    <property type="entry name" value="membrane protein fhac: a member of the omp85/tpsb transporter family"/>
    <property type="match status" value="1"/>
</dbReference>
<reference evidence="9" key="1">
    <citation type="submission" date="2019-08" db="EMBL/GenBank/DDBJ databases">
        <authorList>
            <person name="Kucharzyk K."/>
            <person name="Murdoch R.W."/>
            <person name="Higgins S."/>
            <person name="Loffler F."/>
        </authorList>
    </citation>
    <scope>NUCLEOTIDE SEQUENCE</scope>
</reference>
<evidence type="ECO:0000313" key="9">
    <source>
        <dbReference type="EMBL" id="MPM07201.1"/>
    </source>
</evidence>
<dbReference type="EMBL" id="VSSQ01001310">
    <property type="protein sequence ID" value="MPM07201.1"/>
    <property type="molecule type" value="Genomic_DNA"/>
</dbReference>
<dbReference type="InterPro" id="IPR039910">
    <property type="entry name" value="D15-like"/>
</dbReference>
<evidence type="ECO:0000256" key="5">
    <source>
        <dbReference type="ARBA" id="ARBA00022737"/>
    </source>
</evidence>
<dbReference type="AlphaFoldDB" id="A0A644WUE0"/>
<proteinExistence type="predicted"/>
<gene>
    <name evidence="9" type="primary">bamA_21</name>
    <name evidence="9" type="ORF">SDC9_53507</name>
</gene>
<dbReference type="InterPro" id="IPR034746">
    <property type="entry name" value="POTRA"/>
</dbReference>